<organism evidence="2 3">
    <name type="scientific">Candidatus Yanofskybacteria bacterium GW2011_GWA2_44_9</name>
    <dbReference type="NCBI Taxonomy" id="1619025"/>
    <lineage>
        <taxon>Bacteria</taxon>
        <taxon>Candidatus Yanofskyibacteriota</taxon>
    </lineage>
</organism>
<name>A0A0G1KG40_9BACT</name>
<comment type="similarity">
    <text evidence="1">Belongs to the GatC family.</text>
</comment>
<dbReference type="EC" id="6.3.5.-" evidence="1"/>
<dbReference type="PANTHER" id="PTHR15004:SF0">
    <property type="entry name" value="GLUTAMYL-TRNA(GLN) AMIDOTRANSFERASE SUBUNIT C, MITOCHONDRIAL"/>
    <property type="match status" value="1"/>
</dbReference>
<dbReference type="GO" id="GO:0050566">
    <property type="term" value="F:asparaginyl-tRNA synthase (glutamine-hydrolyzing) activity"/>
    <property type="evidence" value="ECO:0007669"/>
    <property type="project" value="RHEA"/>
</dbReference>
<evidence type="ECO:0000313" key="3">
    <source>
        <dbReference type="Proteomes" id="UP000034032"/>
    </source>
</evidence>
<reference evidence="2 3" key="1">
    <citation type="journal article" date="2015" name="Nature">
        <title>rRNA introns, odd ribosomes, and small enigmatic genomes across a large radiation of phyla.</title>
        <authorList>
            <person name="Brown C.T."/>
            <person name="Hug L.A."/>
            <person name="Thomas B.C."/>
            <person name="Sharon I."/>
            <person name="Castelle C.J."/>
            <person name="Singh A."/>
            <person name="Wilkins M.J."/>
            <person name="Williams K.H."/>
            <person name="Banfield J.F."/>
        </authorList>
    </citation>
    <scope>NUCLEOTIDE SEQUENCE [LARGE SCALE GENOMIC DNA]</scope>
</reference>
<keyword evidence="1" id="KW-0547">Nucleotide-binding</keyword>
<evidence type="ECO:0000256" key="1">
    <source>
        <dbReference type="HAMAP-Rule" id="MF_00122"/>
    </source>
</evidence>
<keyword evidence="1" id="KW-0648">Protein biosynthesis</keyword>
<comment type="function">
    <text evidence="1">Allows the formation of correctly charged Asn-tRNA(Asn) or Gln-tRNA(Gln) through the transamidation of misacylated Asp-tRNA(Asn) or Glu-tRNA(Gln) in organisms which lack either or both of asparaginyl-tRNA or glutaminyl-tRNA synthetases. The reaction takes place in the presence of glutamine and ATP through an activated phospho-Asp-tRNA(Asn) or phospho-Glu-tRNA(Gln).</text>
</comment>
<dbReference type="GO" id="GO:0005524">
    <property type="term" value="F:ATP binding"/>
    <property type="evidence" value="ECO:0007669"/>
    <property type="project" value="UniProtKB-KW"/>
</dbReference>
<gene>
    <name evidence="1" type="primary">gatC</name>
    <name evidence="2" type="ORF">UW79_C0005G0038</name>
</gene>
<dbReference type="InterPro" id="IPR036113">
    <property type="entry name" value="Asp/Glu-ADT_sf_sub_c"/>
</dbReference>
<dbReference type="Pfam" id="PF02686">
    <property type="entry name" value="GatC"/>
    <property type="match status" value="1"/>
</dbReference>
<proteinExistence type="inferred from homology"/>
<dbReference type="InterPro" id="IPR003837">
    <property type="entry name" value="GatC"/>
</dbReference>
<keyword evidence="2" id="KW-0808">Transferase</keyword>
<comment type="catalytic activity">
    <reaction evidence="1">
        <text>L-aspartyl-tRNA(Asn) + L-glutamine + ATP + H2O = L-asparaginyl-tRNA(Asn) + L-glutamate + ADP + phosphate + 2 H(+)</text>
        <dbReference type="Rhea" id="RHEA:14513"/>
        <dbReference type="Rhea" id="RHEA-COMP:9674"/>
        <dbReference type="Rhea" id="RHEA-COMP:9677"/>
        <dbReference type="ChEBI" id="CHEBI:15377"/>
        <dbReference type="ChEBI" id="CHEBI:15378"/>
        <dbReference type="ChEBI" id="CHEBI:29985"/>
        <dbReference type="ChEBI" id="CHEBI:30616"/>
        <dbReference type="ChEBI" id="CHEBI:43474"/>
        <dbReference type="ChEBI" id="CHEBI:58359"/>
        <dbReference type="ChEBI" id="CHEBI:78515"/>
        <dbReference type="ChEBI" id="CHEBI:78516"/>
        <dbReference type="ChEBI" id="CHEBI:456216"/>
    </reaction>
</comment>
<sequence length="102" mass="11738">MLSEKEIKHIANLARIRISGAEEDKFRKELSLIIDYINKLNELDTENVEPLYQVTGLTNSGRPDKHRADFEMSDKLNEKLIGQAPRSEKRFIKVKSVLNKNG</sequence>
<comment type="catalytic activity">
    <reaction evidence="1">
        <text>L-glutamyl-tRNA(Gln) + L-glutamine + ATP + H2O = L-glutaminyl-tRNA(Gln) + L-glutamate + ADP + phosphate + H(+)</text>
        <dbReference type="Rhea" id="RHEA:17521"/>
        <dbReference type="Rhea" id="RHEA-COMP:9681"/>
        <dbReference type="Rhea" id="RHEA-COMP:9684"/>
        <dbReference type="ChEBI" id="CHEBI:15377"/>
        <dbReference type="ChEBI" id="CHEBI:15378"/>
        <dbReference type="ChEBI" id="CHEBI:29985"/>
        <dbReference type="ChEBI" id="CHEBI:30616"/>
        <dbReference type="ChEBI" id="CHEBI:43474"/>
        <dbReference type="ChEBI" id="CHEBI:58359"/>
        <dbReference type="ChEBI" id="CHEBI:78520"/>
        <dbReference type="ChEBI" id="CHEBI:78521"/>
        <dbReference type="ChEBI" id="CHEBI:456216"/>
    </reaction>
</comment>
<dbReference type="GO" id="GO:0050567">
    <property type="term" value="F:glutaminyl-tRNA synthase (glutamine-hydrolyzing) activity"/>
    <property type="evidence" value="ECO:0007669"/>
    <property type="project" value="UniProtKB-UniRule"/>
</dbReference>
<dbReference type="GO" id="GO:0070681">
    <property type="term" value="P:glutaminyl-tRNAGln biosynthesis via transamidation"/>
    <property type="evidence" value="ECO:0007669"/>
    <property type="project" value="TreeGrafter"/>
</dbReference>
<dbReference type="NCBIfam" id="TIGR00135">
    <property type="entry name" value="gatC"/>
    <property type="match status" value="1"/>
</dbReference>
<dbReference type="Proteomes" id="UP000034032">
    <property type="component" value="Unassembled WGS sequence"/>
</dbReference>
<dbReference type="EMBL" id="LCJR01000005">
    <property type="protein sequence ID" value="KKT82513.1"/>
    <property type="molecule type" value="Genomic_DNA"/>
</dbReference>
<evidence type="ECO:0000313" key="2">
    <source>
        <dbReference type="EMBL" id="KKT82513.1"/>
    </source>
</evidence>
<keyword evidence="1" id="KW-0067">ATP-binding</keyword>
<dbReference type="AlphaFoldDB" id="A0A0G1KG40"/>
<accession>A0A0G1KG40</accession>
<dbReference type="GO" id="GO:0006412">
    <property type="term" value="P:translation"/>
    <property type="evidence" value="ECO:0007669"/>
    <property type="project" value="UniProtKB-UniRule"/>
</dbReference>
<dbReference type="SUPFAM" id="SSF141000">
    <property type="entry name" value="Glu-tRNAGln amidotransferase C subunit"/>
    <property type="match status" value="1"/>
</dbReference>
<dbReference type="GO" id="GO:0016740">
    <property type="term" value="F:transferase activity"/>
    <property type="evidence" value="ECO:0007669"/>
    <property type="project" value="UniProtKB-KW"/>
</dbReference>
<dbReference type="HAMAP" id="MF_00122">
    <property type="entry name" value="GatC"/>
    <property type="match status" value="1"/>
</dbReference>
<protein>
    <recommendedName>
        <fullName evidence="1">Aspartyl/glutamyl-tRNA(Asn/Gln) amidotransferase subunit C</fullName>
        <shortName evidence="1">Asp/Glu-ADT subunit C</shortName>
        <ecNumber evidence="1">6.3.5.-</ecNumber>
    </recommendedName>
</protein>
<keyword evidence="1" id="KW-0436">Ligase</keyword>
<dbReference type="GO" id="GO:0006450">
    <property type="term" value="P:regulation of translational fidelity"/>
    <property type="evidence" value="ECO:0007669"/>
    <property type="project" value="InterPro"/>
</dbReference>
<comment type="caution">
    <text evidence="2">The sequence shown here is derived from an EMBL/GenBank/DDBJ whole genome shotgun (WGS) entry which is preliminary data.</text>
</comment>
<dbReference type="PATRIC" id="fig|1619025.3.peg.245"/>
<comment type="subunit">
    <text evidence="1">Heterotrimer of A, B and C subunits.</text>
</comment>
<dbReference type="Gene3D" id="1.10.20.60">
    <property type="entry name" value="Glu-tRNAGln amidotransferase C subunit, N-terminal domain"/>
    <property type="match status" value="1"/>
</dbReference>
<dbReference type="PANTHER" id="PTHR15004">
    <property type="entry name" value="GLUTAMYL-TRNA(GLN) AMIDOTRANSFERASE SUBUNIT C, MITOCHONDRIAL"/>
    <property type="match status" value="1"/>
</dbReference>